<dbReference type="AlphaFoldDB" id="A0A8E6B3R1"/>
<keyword evidence="4" id="KW-1185">Reference proteome</keyword>
<organism evidence="3 4">
    <name type="scientific">Telmatocola sphagniphila</name>
    <dbReference type="NCBI Taxonomy" id="1123043"/>
    <lineage>
        <taxon>Bacteria</taxon>
        <taxon>Pseudomonadati</taxon>
        <taxon>Planctomycetota</taxon>
        <taxon>Planctomycetia</taxon>
        <taxon>Gemmatales</taxon>
        <taxon>Gemmataceae</taxon>
    </lineage>
</organism>
<feature type="domain" description="Polyvalent protein metallopeptidase" evidence="2">
    <location>
        <begin position="155"/>
        <end position="282"/>
    </location>
</feature>
<dbReference type="Proteomes" id="UP000676194">
    <property type="component" value="Chromosome"/>
</dbReference>
<dbReference type="RefSeq" id="WP_213495725.1">
    <property type="nucleotide sequence ID" value="NZ_CP074694.1"/>
</dbReference>
<proteinExistence type="predicted"/>
<dbReference type="EMBL" id="CP074694">
    <property type="protein sequence ID" value="QVL31635.1"/>
    <property type="molecule type" value="Genomic_DNA"/>
</dbReference>
<dbReference type="KEGG" id="tsph:KIH39_22755"/>
<evidence type="ECO:0000259" key="2">
    <source>
        <dbReference type="Pfam" id="PF18818"/>
    </source>
</evidence>
<evidence type="ECO:0000313" key="4">
    <source>
        <dbReference type="Proteomes" id="UP000676194"/>
    </source>
</evidence>
<dbReference type="Pfam" id="PF08401">
    <property type="entry name" value="ArdcN"/>
    <property type="match status" value="1"/>
</dbReference>
<dbReference type="InterPro" id="IPR013610">
    <property type="entry name" value="ArdC_N"/>
</dbReference>
<evidence type="ECO:0000259" key="1">
    <source>
        <dbReference type="Pfam" id="PF08401"/>
    </source>
</evidence>
<reference evidence="3" key="1">
    <citation type="submission" date="2021-05" db="EMBL/GenBank/DDBJ databases">
        <title>Complete genome sequence of the cellulolytic planctomycete Telmatocola sphagniphila SP2T and characterization of the first cellulase from planctomycetes.</title>
        <authorList>
            <person name="Rakitin A.L."/>
            <person name="Beletsky A.V."/>
            <person name="Naumoff D.G."/>
            <person name="Kulichevskaya I.S."/>
            <person name="Mardanov A.V."/>
            <person name="Ravin N.V."/>
            <person name="Dedysh S.N."/>
        </authorList>
    </citation>
    <scope>NUCLEOTIDE SEQUENCE</scope>
    <source>
        <strain evidence="3">SP2T</strain>
    </source>
</reference>
<protein>
    <submittedName>
        <fullName evidence="3">DUF1738 domain-containing protein</fullName>
    </submittedName>
</protein>
<sequence>MTTPNSKPDVYTRVTEKIVALLEAGTRPWHQPWKAKHADGPVCRPLRSNGQPYRGVNVLMLWIDAETKGFNSPWWMTFNQAKEMNAFVKKGEHGSTVVYASSFTKTEEDENGQELERDIPFLKSYTVFNAEQIEGLPEKFTKVEPNVLNIQERLENAEAFARGTGATIRHGGSQAYYRPSEDLVQMPNFETFEDRESYYSTLLHELTHWTKAESRLNRNFDSKRFGDTGYAREELIAEIGAAFLCSDLGITAEPREDHASYLACWLKVLKEDKKAIFNAAAQAEKAAAYLHELQKAKTEQLA</sequence>
<dbReference type="Pfam" id="PF18818">
    <property type="entry name" value="MPTase-PolyVal"/>
    <property type="match status" value="1"/>
</dbReference>
<dbReference type="PIRSF" id="PIRSF037112">
    <property type="entry name" value="Antirestriction_ArdC"/>
    <property type="match status" value="1"/>
</dbReference>
<gene>
    <name evidence="3" type="ORF">KIH39_22755</name>
</gene>
<accession>A0A8E6B3R1</accession>
<feature type="domain" description="N-terminal" evidence="1">
    <location>
        <begin position="9"/>
        <end position="128"/>
    </location>
</feature>
<evidence type="ECO:0000313" key="3">
    <source>
        <dbReference type="EMBL" id="QVL31635.1"/>
    </source>
</evidence>
<name>A0A8E6B3R1_9BACT</name>
<dbReference type="InterPro" id="IPR017113">
    <property type="entry name" value="Antirestriction_ArdC"/>
</dbReference>
<dbReference type="GO" id="GO:0003697">
    <property type="term" value="F:single-stranded DNA binding"/>
    <property type="evidence" value="ECO:0007669"/>
    <property type="project" value="InterPro"/>
</dbReference>
<dbReference type="InterPro" id="IPR041459">
    <property type="entry name" value="MPTase-PolyVal"/>
</dbReference>